<evidence type="ECO:0000256" key="1">
    <source>
        <dbReference type="ARBA" id="ARBA00007164"/>
    </source>
</evidence>
<comment type="caution">
    <text evidence="11">The sequence shown here is derived from an EMBL/GenBank/DDBJ whole genome shotgun (WGS) entry which is preliminary data.</text>
</comment>
<feature type="signal peptide" evidence="9">
    <location>
        <begin position="1"/>
        <end position="32"/>
    </location>
</feature>
<feature type="chain" id="PRO_5045778380" evidence="9">
    <location>
        <begin position="33"/>
        <end position="451"/>
    </location>
</feature>
<feature type="compositionally biased region" description="Pro residues" evidence="8">
    <location>
        <begin position="432"/>
        <end position="451"/>
    </location>
</feature>
<keyword evidence="3" id="KW-0378">Hydrolase</keyword>
<evidence type="ECO:0000256" key="5">
    <source>
        <dbReference type="ARBA" id="ARBA00022984"/>
    </source>
</evidence>
<dbReference type="SUPFAM" id="SSF56601">
    <property type="entry name" value="beta-lactamase/transpeptidase-like"/>
    <property type="match status" value="1"/>
</dbReference>
<keyword evidence="5" id="KW-0573">Peptidoglycan synthesis</keyword>
<keyword evidence="11" id="KW-0645">Protease</keyword>
<keyword evidence="2 9" id="KW-0732">Signal</keyword>
<dbReference type="InterPro" id="IPR018044">
    <property type="entry name" value="Peptidase_S11"/>
</dbReference>
<sequence>MNLPLFRTRNCLAWLTAGLVATALLVPAAARATPSLVIEVESGKVLLADDATKPWYPASVTKLMTAYVTFKALRSGRLTPQTLITVSENAAAQKPSKMGFRVGTQVTVDNALKMMLVKSANDMAVVLAEGVSGSLPAFIAEMNATAAELGMTGSHFANPNGLPDPDNVSTARDLAVLARHILLDFPDQSDLFRIPAMKLGPSVIRSYNKLIDRYPGADGMKTGFICASGFNLVASAKRGNRHLIAVVLGTNSGRDRTEQAALLLERGFQQSWNIFGNMSPTVDSLRNEGGAPVDMRKLVCGPQRKTVASEADDDSGPAASGYVAAGMASLGDGVTGASLLQQLPPSMAPVEVWVGPVPSAEALAAAYPPPPEKKKPAGTKTTVKKNAKGQTTAVIDPNDPAAKPTPKPAAKPAKPAQKPAKPSAKSASAQPAPLPKPAPAPSYPLVPPPPQ</sequence>
<proteinExistence type="inferred from homology"/>
<feature type="domain" description="Peptidase S11 D-alanyl-D-alanine carboxypeptidase A N-terminal" evidence="10">
    <location>
        <begin position="29"/>
        <end position="251"/>
    </location>
</feature>
<dbReference type="Gene3D" id="3.40.710.10">
    <property type="entry name" value="DD-peptidase/beta-lactamase superfamily"/>
    <property type="match status" value="1"/>
</dbReference>
<dbReference type="Pfam" id="PF00768">
    <property type="entry name" value="Peptidase_S11"/>
    <property type="match status" value="1"/>
</dbReference>
<keyword evidence="11" id="KW-0121">Carboxypeptidase</keyword>
<evidence type="ECO:0000259" key="10">
    <source>
        <dbReference type="Pfam" id="PF00768"/>
    </source>
</evidence>
<keyword evidence="4" id="KW-0133">Cell shape</keyword>
<dbReference type="InterPro" id="IPR001967">
    <property type="entry name" value="Peptidase_S11_N"/>
</dbReference>
<organism evidence="11 12">
    <name type="scientific">Ancylobacter moscoviensis</name>
    <dbReference type="NCBI Taxonomy" id="2597768"/>
    <lineage>
        <taxon>Bacteria</taxon>
        <taxon>Pseudomonadati</taxon>
        <taxon>Pseudomonadota</taxon>
        <taxon>Alphaproteobacteria</taxon>
        <taxon>Hyphomicrobiales</taxon>
        <taxon>Xanthobacteraceae</taxon>
        <taxon>Ancylobacter</taxon>
    </lineage>
</organism>
<dbReference type="Proteomes" id="UP000315321">
    <property type="component" value="Unassembled WGS sequence"/>
</dbReference>
<feature type="compositionally biased region" description="Low complexity" evidence="8">
    <location>
        <begin position="410"/>
        <end position="431"/>
    </location>
</feature>
<keyword evidence="6" id="KW-0961">Cell wall biogenesis/degradation</keyword>
<evidence type="ECO:0000256" key="9">
    <source>
        <dbReference type="SAM" id="SignalP"/>
    </source>
</evidence>
<keyword evidence="12" id="KW-1185">Reference proteome</keyword>
<comment type="similarity">
    <text evidence="1 7">Belongs to the peptidase S11 family.</text>
</comment>
<dbReference type="PANTHER" id="PTHR21581:SF6">
    <property type="entry name" value="TRAFFICKING PROTEIN PARTICLE COMPLEX SUBUNIT 12"/>
    <property type="match status" value="1"/>
</dbReference>
<evidence type="ECO:0000256" key="4">
    <source>
        <dbReference type="ARBA" id="ARBA00022960"/>
    </source>
</evidence>
<feature type="region of interest" description="Disordered" evidence="8">
    <location>
        <begin position="365"/>
        <end position="451"/>
    </location>
</feature>
<accession>A0ABY3DXC1</accession>
<evidence type="ECO:0000256" key="6">
    <source>
        <dbReference type="ARBA" id="ARBA00023316"/>
    </source>
</evidence>
<evidence type="ECO:0000313" key="11">
    <source>
        <dbReference type="EMBL" id="TSJ64827.1"/>
    </source>
</evidence>
<protein>
    <submittedName>
        <fullName evidence="11">D-alanyl-D-alanine carboxypeptidase</fullName>
    </submittedName>
</protein>
<dbReference type="EMBL" id="VMBP01000001">
    <property type="protein sequence ID" value="TSJ64827.1"/>
    <property type="molecule type" value="Genomic_DNA"/>
</dbReference>
<reference evidence="11 12" key="1">
    <citation type="submission" date="2019-07" db="EMBL/GenBank/DDBJ databases">
        <authorList>
            <person name="Grouzdev D.S."/>
        </authorList>
    </citation>
    <scope>NUCLEOTIDE SEQUENCE [LARGE SCALE GENOMIC DNA]</scope>
    <source>
        <strain evidence="11 12">3C</strain>
    </source>
</reference>
<dbReference type="PANTHER" id="PTHR21581">
    <property type="entry name" value="D-ALANYL-D-ALANINE CARBOXYPEPTIDASE"/>
    <property type="match status" value="1"/>
</dbReference>
<evidence type="ECO:0000313" key="12">
    <source>
        <dbReference type="Proteomes" id="UP000315321"/>
    </source>
</evidence>
<dbReference type="InterPro" id="IPR012338">
    <property type="entry name" value="Beta-lactam/transpept-like"/>
</dbReference>
<evidence type="ECO:0000256" key="8">
    <source>
        <dbReference type="SAM" id="MobiDB-lite"/>
    </source>
</evidence>
<dbReference type="GO" id="GO:0004180">
    <property type="term" value="F:carboxypeptidase activity"/>
    <property type="evidence" value="ECO:0007669"/>
    <property type="project" value="UniProtKB-KW"/>
</dbReference>
<gene>
    <name evidence="11" type="ORF">FO470_00080</name>
</gene>
<name>A0ABY3DXC1_9HYPH</name>
<evidence type="ECO:0000256" key="2">
    <source>
        <dbReference type="ARBA" id="ARBA00022729"/>
    </source>
</evidence>
<dbReference type="PRINTS" id="PR00725">
    <property type="entry name" value="DADACBPTASE1"/>
</dbReference>
<evidence type="ECO:0000256" key="3">
    <source>
        <dbReference type="ARBA" id="ARBA00022801"/>
    </source>
</evidence>
<evidence type="ECO:0000256" key="7">
    <source>
        <dbReference type="RuleBase" id="RU004016"/>
    </source>
</evidence>